<protein>
    <submittedName>
        <fullName evidence="2">Uncharacterized protein</fullName>
    </submittedName>
</protein>
<proteinExistence type="predicted"/>
<gene>
    <name evidence="2" type="ORF">QQS21_010389</name>
</gene>
<dbReference type="EMBL" id="JASWJB010000300">
    <property type="protein sequence ID" value="KAK2591915.1"/>
    <property type="molecule type" value="Genomic_DNA"/>
</dbReference>
<comment type="caution">
    <text evidence="2">The sequence shown here is derived from an EMBL/GenBank/DDBJ whole genome shotgun (WGS) entry which is preliminary data.</text>
</comment>
<evidence type="ECO:0000313" key="2">
    <source>
        <dbReference type="EMBL" id="KAK2591915.1"/>
    </source>
</evidence>
<keyword evidence="3" id="KW-1185">Reference proteome</keyword>
<evidence type="ECO:0000313" key="3">
    <source>
        <dbReference type="Proteomes" id="UP001251528"/>
    </source>
</evidence>
<dbReference type="AlphaFoldDB" id="A0AAJ0FWX2"/>
<dbReference type="PROSITE" id="PS51257">
    <property type="entry name" value="PROKAR_LIPOPROTEIN"/>
    <property type="match status" value="1"/>
</dbReference>
<evidence type="ECO:0000256" key="1">
    <source>
        <dbReference type="SAM" id="SignalP"/>
    </source>
</evidence>
<feature type="chain" id="PRO_5042606806" evidence="1">
    <location>
        <begin position="24"/>
        <end position="190"/>
    </location>
</feature>
<sequence length="190" mass="20847">MKWSLFSSIASLMAAACIPASAASYVGYTLSKGTSAAYTIKLHVTLAIPAAYTLIQNAPANIDSLARLALGDMYEFTADVWMFPPTANYFQYPSNPTQRYVSIGAGLIWPHDKLQLDEVRDMVEAIAQGMGIRNAGRLSGNQAREADEDSIMAQDGLVKRDGKCLINNNIHRYTTNDKEQKFNVRGSCIM</sequence>
<dbReference type="Proteomes" id="UP001251528">
    <property type="component" value="Unassembled WGS sequence"/>
</dbReference>
<accession>A0AAJ0FWX2</accession>
<name>A0AAJ0FWX2_9HYPO</name>
<keyword evidence="1" id="KW-0732">Signal</keyword>
<organism evidence="2 3">
    <name type="scientific">Conoideocrella luteorostrata</name>
    <dbReference type="NCBI Taxonomy" id="1105319"/>
    <lineage>
        <taxon>Eukaryota</taxon>
        <taxon>Fungi</taxon>
        <taxon>Dikarya</taxon>
        <taxon>Ascomycota</taxon>
        <taxon>Pezizomycotina</taxon>
        <taxon>Sordariomycetes</taxon>
        <taxon>Hypocreomycetidae</taxon>
        <taxon>Hypocreales</taxon>
        <taxon>Clavicipitaceae</taxon>
        <taxon>Conoideocrella</taxon>
    </lineage>
</organism>
<reference evidence="2" key="1">
    <citation type="submission" date="2023-06" db="EMBL/GenBank/DDBJ databases">
        <title>Conoideocrella luteorostrata (Hypocreales: Clavicipitaceae), a potential biocontrol fungus for elongate hemlock scale in United States Christmas tree production areas.</title>
        <authorList>
            <person name="Barrett H."/>
            <person name="Lovett B."/>
            <person name="Macias A.M."/>
            <person name="Stajich J.E."/>
            <person name="Kasson M.T."/>
        </authorList>
    </citation>
    <scope>NUCLEOTIDE SEQUENCE</scope>
    <source>
        <strain evidence="2">ARSEF 14590</strain>
    </source>
</reference>
<feature type="signal peptide" evidence="1">
    <location>
        <begin position="1"/>
        <end position="23"/>
    </location>
</feature>